<evidence type="ECO:0000256" key="2">
    <source>
        <dbReference type="SAM" id="SignalP"/>
    </source>
</evidence>
<protein>
    <recommendedName>
        <fullName evidence="3">Sushi domain-containing protein</fullName>
    </recommendedName>
</protein>
<dbReference type="SMART" id="SM00032">
    <property type="entry name" value="CCP"/>
    <property type="match status" value="2"/>
</dbReference>
<keyword evidence="5" id="KW-1185">Reference proteome</keyword>
<keyword evidence="1" id="KW-1015">Disulfide bond</keyword>
<comment type="caution">
    <text evidence="4">The sequence shown here is derived from an EMBL/GenBank/DDBJ whole genome shotgun (WGS) entry which is preliminary data.</text>
</comment>
<dbReference type="STRING" id="53326.A0A016WS75"/>
<feature type="signal peptide" evidence="2">
    <location>
        <begin position="1"/>
        <end position="22"/>
    </location>
</feature>
<dbReference type="Gene3D" id="2.10.70.10">
    <property type="entry name" value="Complement Module, domain 1"/>
    <property type="match status" value="1"/>
</dbReference>
<evidence type="ECO:0000313" key="5">
    <source>
        <dbReference type="Proteomes" id="UP000024635"/>
    </source>
</evidence>
<evidence type="ECO:0000313" key="4">
    <source>
        <dbReference type="EMBL" id="EYC42112.1"/>
    </source>
</evidence>
<dbReference type="InterPro" id="IPR000436">
    <property type="entry name" value="Sushi_SCR_CCP_dom"/>
</dbReference>
<feature type="domain" description="Sushi" evidence="3">
    <location>
        <begin position="25"/>
        <end position="83"/>
    </location>
</feature>
<dbReference type="AlphaFoldDB" id="A0A016WS75"/>
<dbReference type="EMBL" id="JARK01000142">
    <property type="protein sequence ID" value="EYC42112.1"/>
    <property type="molecule type" value="Genomic_DNA"/>
</dbReference>
<dbReference type="InterPro" id="IPR035976">
    <property type="entry name" value="Sushi/SCR/CCP_sf"/>
</dbReference>
<feature type="chain" id="PRO_5001491600" description="Sushi domain-containing protein" evidence="2">
    <location>
        <begin position="23"/>
        <end position="156"/>
    </location>
</feature>
<keyword evidence="2" id="KW-0732">Signal</keyword>
<dbReference type="Proteomes" id="UP000024635">
    <property type="component" value="Unassembled WGS sequence"/>
</dbReference>
<evidence type="ECO:0000256" key="1">
    <source>
        <dbReference type="ARBA" id="ARBA00023157"/>
    </source>
</evidence>
<dbReference type="SUPFAM" id="SSF57535">
    <property type="entry name" value="Complement control module/SCR domain"/>
    <property type="match status" value="2"/>
</dbReference>
<evidence type="ECO:0000259" key="3">
    <source>
        <dbReference type="SMART" id="SM00032"/>
    </source>
</evidence>
<dbReference type="OrthoDB" id="10337470at2759"/>
<organism evidence="4 5">
    <name type="scientific">Ancylostoma ceylanicum</name>
    <dbReference type="NCBI Taxonomy" id="53326"/>
    <lineage>
        <taxon>Eukaryota</taxon>
        <taxon>Metazoa</taxon>
        <taxon>Ecdysozoa</taxon>
        <taxon>Nematoda</taxon>
        <taxon>Chromadorea</taxon>
        <taxon>Rhabditida</taxon>
        <taxon>Rhabditina</taxon>
        <taxon>Rhabditomorpha</taxon>
        <taxon>Strongyloidea</taxon>
        <taxon>Ancylostomatidae</taxon>
        <taxon>Ancylostomatinae</taxon>
        <taxon>Ancylostoma</taxon>
    </lineage>
</organism>
<reference evidence="5" key="1">
    <citation type="journal article" date="2015" name="Nat. Genet.">
        <title>The genome and transcriptome of the zoonotic hookworm Ancylostoma ceylanicum identify infection-specific gene families.</title>
        <authorList>
            <person name="Schwarz E.M."/>
            <person name="Hu Y."/>
            <person name="Antoshechkin I."/>
            <person name="Miller M.M."/>
            <person name="Sternberg P.W."/>
            <person name="Aroian R.V."/>
        </authorList>
    </citation>
    <scope>NUCLEOTIDE SEQUENCE</scope>
    <source>
        <strain evidence="5">HY135</strain>
    </source>
</reference>
<proteinExistence type="predicted"/>
<sequence>MFILGFILSILFSVLISDASSASDCSPLPEPNDGHIKYNPSSSQATYENGTIAVLMCDLNRKKGPMYTTCVSGYWDPPELAKCEQKGPKRRSCKDIKHGPESNITYSITNAKGRHPHLSTASKECINGTVVLGPSYATCVGGKWVPSYFGECGKKI</sequence>
<feature type="domain" description="Sushi" evidence="3">
    <location>
        <begin position="93"/>
        <end position="152"/>
    </location>
</feature>
<accession>A0A016WS75</accession>
<gene>
    <name evidence="4" type="primary">Acey_s0542.g3215</name>
    <name evidence="4" type="ORF">Y032_0542g3215</name>
</gene>
<name>A0A016WS75_9BILA</name>